<feature type="transmembrane region" description="Helical" evidence="11">
    <location>
        <begin position="380"/>
        <end position="401"/>
    </location>
</feature>
<dbReference type="InterPro" id="IPR036291">
    <property type="entry name" value="NAD(P)-bd_dom_sf"/>
</dbReference>
<dbReference type="Gene3D" id="3.40.50.720">
    <property type="entry name" value="NAD(P)-binding Rossmann-like Domain"/>
    <property type="match status" value="1"/>
</dbReference>
<dbReference type="GeneID" id="115621992"/>
<feature type="transmembrane region" description="Helical" evidence="11">
    <location>
        <begin position="504"/>
        <end position="529"/>
    </location>
</feature>
<dbReference type="OrthoDB" id="429813at2759"/>
<sequence>METEVQAFYKNKTIFVTGGSGFLGKVVIEKIMRTTEVKRLYILMRPKRGVEIHERIASWLTDPVFQNLLNVKPNAFECLVPIAGDCAELDLGISEQDRQILRNEVQIVIHSAATVRFNEPLHHALDINVRATRLVMELGKEMQHLESFVHVSSAFCNSVVSHIQEIYYPEFLSCPAAKVLELKEQLSNELLDKMTPAFVDKFPNTYTYTKALAEHLVQTESGDLPMCIFRPGIIIASYKEPVSGWIDNLYGPISILYAAAFGVMRICRVDVKKEANVVPVDFCANLLIASVWKTAIDAKSAKEQNPEQITQKDGENSRIYSIQKEEEQKTFEKPIYNFVSSEHNPLTWGDFISKGSDLYPAYPITKMIWFPFLIPTNSQFLYQFLIFFYHVIPGYAIDLILRLRGKRPCMVKIYEKIHKNFELLGPFAERNWKFQTTNMQRLWEHMSISDRRNYEFDMTKVNWNEYVVRALAGMRIYLAKEEPGNESIERGKKIRARFEILHRLLQVIVCSAGAAILWSVLKLFISFWMNFMTIL</sequence>
<evidence type="ECO:0000256" key="4">
    <source>
        <dbReference type="ARBA" id="ARBA00022692"/>
    </source>
</evidence>
<evidence type="ECO:0000259" key="13">
    <source>
        <dbReference type="Pfam" id="PF07993"/>
    </source>
</evidence>
<dbReference type="InterPro" id="IPR013120">
    <property type="entry name" value="FAR_NAD-bd"/>
</dbReference>
<dbReference type="GO" id="GO:0035336">
    <property type="term" value="P:long-chain fatty-acyl-CoA metabolic process"/>
    <property type="evidence" value="ECO:0007669"/>
    <property type="project" value="TreeGrafter"/>
</dbReference>
<comment type="subcellular location">
    <subcellularLocation>
        <location evidence="1">Membrane</location>
        <topology evidence="1">Multi-pass membrane protein</topology>
    </subcellularLocation>
</comment>
<evidence type="ECO:0000256" key="6">
    <source>
        <dbReference type="ARBA" id="ARBA00022989"/>
    </source>
</evidence>
<keyword evidence="6 11" id="KW-1133">Transmembrane helix</keyword>
<keyword evidence="14" id="KW-1185">Reference proteome</keyword>
<comment type="catalytic activity">
    <reaction evidence="10 11">
        <text>a long-chain fatty acyl-CoA + 2 NADPH + 2 H(+) = a long-chain primary fatty alcohol + 2 NADP(+) + CoA</text>
        <dbReference type="Rhea" id="RHEA:52716"/>
        <dbReference type="ChEBI" id="CHEBI:15378"/>
        <dbReference type="ChEBI" id="CHEBI:57287"/>
        <dbReference type="ChEBI" id="CHEBI:57783"/>
        <dbReference type="ChEBI" id="CHEBI:58349"/>
        <dbReference type="ChEBI" id="CHEBI:77396"/>
        <dbReference type="ChEBI" id="CHEBI:83139"/>
        <dbReference type="EC" id="1.2.1.84"/>
    </reaction>
</comment>
<protein>
    <recommendedName>
        <fullName evidence="11">Fatty acyl-CoA reductase</fullName>
        <ecNumber evidence="11">1.2.1.84</ecNumber>
    </recommendedName>
</protein>
<dbReference type="GO" id="GO:0005777">
    <property type="term" value="C:peroxisome"/>
    <property type="evidence" value="ECO:0007669"/>
    <property type="project" value="TreeGrafter"/>
</dbReference>
<accession>A0A6J2T464</accession>
<evidence type="ECO:0000256" key="2">
    <source>
        <dbReference type="ARBA" id="ARBA00005928"/>
    </source>
</evidence>
<evidence type="ECO:0000313" key="15">
    <source>
        <dbReference type="RefSeq" id="XP_030371706.1"/>
    </source>
</evidence>
<evidence type="ECO:0000259" key="12">
    <source>
        <dbReference type="Pfam" id="PF03015"/>
    </source>
</evidence>
<keyword evidence="8 11" id="KW-0443">Lipid metabolism</keyword>
<keyword evidence="3 11" id="KW-0444">Lipid biosynthesis</keyword>
<dbReference type="InterPro" id="IPR033640">
    <property type="entry name" value="FAR_C"/>
</dbReference>
<keyword evidence="5 11" id="KW-0521">NADP</keyword>
<dbReference type="AlphaFoldDB" id="A0A6J2T464"/>
<comment type="function">
    <text evidence="11">Catalyzes the reduction of fatty acyl-CoA to fatty alcohols.</text>
</comment>
<evidence type="ECO:0000313" key="14">
    <source>
        <dbReference type="Proteomes" id="UP000504634"/>
    </source>
</evidence>
<dbReference type="RefSeq" id="XP_030371706.1">
    <property type="nucleotide sequence ID" value="XM_030515846.1"/>
</dbReference>
<comment type="similarity">
    <text evidence="2 11">Belongs to the fatty acyl-CoA reductase family.</text>
</comment>
<feature type="domain" description="Thioester reductase (TE)" evidence="13">
    <location>
        <begin position="16"/>
        <end position="286"/>
    </location>
</feature>
<organism evidence="14 15">
    <name type="scientific">Drosophila lebanonensis</name>
    <name type="common">Fruit fly</name>
    <name type="synonym">Scaptodrosophila lebanonensis</name>
    <dbReference type="NCBI Taxonomy" id="7225"/>
    <lineage>
        <taxon>Eukaryota</taxon>
        <taxon>Metazoa</taxon>
        <taxon>Ecdysozoa</taxon>
        <taxon>Arthropoda</taxon>
        <taxon>Hexapoda</taxon>
        <taxon>Insecta</taxon>
        <taxon>Pterygota</taxon>
        <taxon>Neoptera</taxon>
        <taxon>Endopterygota</taxon>
        <taxon>Diptera</taxon>
        <taxon>Brachycera</taxon>
        <taxon>Muscomorpha</taxon>
        <taxon>Ephydroidea</taxon>
        <taxon>Drosophilidae</taxon>
        <taxon>Scaptodrosophila</taxon>
    </lineage>
</organism>
<keyword evidence="7 11" id="KW-0560">Oxidoreductase</keyword>
<evidence type="ECO:0000256" key="1">
    <source>
        <dbReference type="ARBA" id="ARBA00004141"/>
    </source>
</evidence>
<keyword evidence="4 11" id="KW-0812">Transmembrane</keyword>
<dbReference type="GO" id="GO:0016020">
    <property type="term" value="C:membrane"/>
    <property type="evidence" value="ECO:0007669"/>
    <property type="project" value="UniProtKB-SubCell"/>
</dbReference>
<dbReference type="SUPFAM" id="SSF51735">
    <property type="entry name" value="NAD(P)-binding Rossmann-fold domains"/>
    <property type="match status" value="1"/>
</dbReference>
<dbReference type="InterPro" id="IPR026055">
    <property type="entry name" value="FAR"/>
</dbReference>
<dbReference type="CDD" id="cd09071">
    <property type="entry name" value="FAR_C"/>
    <property type="match status" value="1"/>
</dbReference>
<dbReference type="PANTHER" id="PTHR11011">
    <property type="entry name" value="MALE STERILITY PROTEIN 2-RELATED"/>
    <property type="match status" value="1"/>
</dbReference>
<evidence type="ECO:0000256" key="9">
    <source>
        <dbReference type="ARBA" id="ARBA00023136"/>
    </source>
</evidence>
<dbReference type="Proteomes" id="UP000504634">
    <property type="component" value="Unplaced"/>
</dbReference>
<dbReference type="CDD" id="cd05236">
    <property type="entry name" value="FAR-N_SDR_e"/>
    <property type="match status" value="1"/>
</dbReference>
<dbReference type="FunFam" id="3.40.50.720:FF:000143">
    <property type="entry name" value="Fatty acyl-CoA reductase"/>
    <property type="match status" value="1"/>
</dbReference>
<evidence type="ECO:0000256" key="8">
    <source>
        <dbReference type="ARBA" id="ARBA00023098"/>
    </source>
</evidence>
<dbReference type="GO" id="GO:0080019">
    <property type="term" value="F:alcohol-forming very long-chain fatty acyl-CoA reductase activity"/>
    <property type="evidence" value="ECO:0007669"/>
    <property type="project" value="InterPro"/>
</dbReference>
<proteinExistence type="inferred from homology"/>
<gene>
    <name evidence="15" type="primary">LOC115621992</name>
</gene>
<dbReference type="Pfam" id="PF07993">
    <property type="entry name" value="NAD_binding_4"/>
    <property type="match status" value="1"/>
</dbReference>
<feature type="domain" description="Fatty acyl-CoA reductase C-terminal" evidence="12">
    <location>
        <begin position="389"/>
        <end position="481"/>
    </location>
</feature>
<evidence type="ECO:0000256" key="5">
    <source>
        <dbReference type="ARBA" id="ARBA00022857"/>
    </source>
</evidence>
<name>A0A6J2T464_DROLE</name>
<evidence type="ECO:0000256" key="3">
    <source>
        <dbReference type="ARBA" id="ARBA00022516"/>
    </source>
</evidence>
<evidence type="ECO:0000256" key="7">
    <source>
        <dbReference type="ARBA" id="ARBA00023002"/>
    </source>
</evidence>
<dbReference type="EC" id="1.2.1.84" evidence="11"/>
<keyword evidence="9 11" id="KW-0472">Membrane</keyword>
<dbReference type="GO" id="GO:0102965">
    <property type="term" value="F:alcohol-forming long-chain fatty acyl-CoA reductase activity"/>
    <property type="evidence" value="ECO:0007669"/>
    <property type="project" value="UniProtKB-EC"/>
</dbReference>
<reference evidence="15" key="1">
    <citation type="submission" date="2025-08" db="UniProtKB">
        <authorList>
            <consortium name="RefSeq"/>
        </authorList>
    </citation>
    <scope>IDENTIFICATION</scope>
    <source>
        <strain evidence="15">11010-0011.00</strain>
        <tissue evidence="15">Whole body</tissue>
    </source>
</reference>
<evidence type="ECO:0000256" key="10">
    <source>
        <dbReference type="ARBA" id="ARBA00052530"/>
    </source>
</evidence>
<dbReference type="PANTHER" id="PTHR11011:SF60">
    <property type="entry name" value="FATTY ACYL-COA REDUCTASE-RELATED"/>
    <property type="match status" value="1"/>
</dbReference>
<evidence type="ECO:0000256" key="11">
    <source>
        <dbReference type="RuleBase" id="RU363097"/>
    </source>
</evidence>
<dbReference type="Pfam" id="PF03015">
    <property type="entry name" value="Sterile"/>
    <property type="match status" value="1"/>
</dbReference>